<dbReference type="Pfam" id="PF11454">
    <property type="entry name" value="DUF3016"/>
    <property type="match status" value="1"/>
</dbReference>
<organism evidence="1 2">
    <name type="scientific">Marilutibacter alkalisoli</name>
    <dbReference type="NCBI Taxonomy" id="2591633"/>
    <lineage>
        <taxon>Bacteria</taxon>
        <taxon>Pseudomonadati</taxon>
        <taxon>Pseudomonadota</taxon>
        <taxon>Gammaproteobacteria</taxon>
        <taxon>Lysobacterales</taxon>
        <taxon>Lysobacteraceae</taxon>
        <taxon>Marilutibacter</taxon>
    </lineage>
</organism>
<dbReference type="AlphaFoldDB" id="A0A514BWU6"/>
<sequence>MALLLVGASQAMARVTTVTDPERPRQLEGDSPVSVSWDDPADFTEIRYSGNRWEAQRGNWVMQLAEHLRKQVGKALPEGQRVEIHITDIDLAGDYRPGQGMNTDHIRMMRDIYPPRMRFDYTRYDANGQIIAQGERKLSDMGYLSRSTTRFDSDKLAYEKRMIDEWVRREMTTAGG</sequence>
<dbReference type="Proteomes" id="UP000317199">
    <property type="component" value="Chromosome"/>
</dbReference>
<dbReference type="InterPro" id="IPR021557">
    <property type="entry name" value="DUF3016"/>
</dbReference>
<evidence type="ECO:0000313" key="1">
    <source>
        <dbReference type="EMBL" id="QDH71867.1"/>
    </source>
</evidence>
<dbReference type="OrthoDB" id="195620at2"/>
<dbReference type="EMBL" id="CP041242">
    <property type="protein sequence ID" value="QDH71867.1"/>
    <property type="molecule type" value="Genomic_DNA"/>
</dbReference>
<proteinExistence type="predicted"/>
<protein>
    <submittedName>
        <fullName evidence="1">DUF3016 domain-containing protein</fullName>
    </submittedName>
</protein>
<name>A0A514BWU6_9GAMM</name>
<dbReference type="KEGG" id="lyj:FKV23_13035"/>
<keyword evidence="2" id="KW-1185">Reference proteome</keyword>
<reference evidence="1 2" key="1">
    <citation type="submission" date="2019-06" db="EMBL/GenBank/DDBJ databases">
        <title>Lysobacter alkalisoli sp. nov. isolated from saline-alkali soil.</title>
        <authorList>
            <person name="Sun J.-Q."/>
            <person name="Xu L."/>
        </authorList>
    </citation>
    <scope>NUCLEOTIDE SEQUENCE [LARGE SCALE GENOMIC DNA]</scope>
    <source>
        <strain evidence="1 2">SJ-36</strain>
    </source>
</reference>
<gene>
    <name evidence="1" type="ORF">FKV23_13035</name>
</gene>
<accession>A0A514BWU6</accession>
<evidence type="ECO:0000313" key="2">
    <source>
        <dbReference type="Proteomes" id="UP000317199"/>
    </source>
</evidence>